<sequence>MASLFFFFLLSFFSLLPFSLSEPKGVAIDCGAVADSVFEGRRWISDESYVTGGISKNVTVPVTVPILSTVRSFPLANNLHNKFCYTIRAYRGARYMVRSTYFYGGINGRDSPPVFDQILDGTLWTVVNTTTDYANGVSTYYEGVFLAQANVMTFCIGVNTYTDSDPFISSLEFIILGDSLYNSTDFQNYGLHLTTRNSFGYNGPPIRYPDDEFDRIWVPFGENNHTLAAKNVSVSGFWNLPPLKVFQTELTSDPTQPLEFNWPLLSLPEAKYYIALYFADGSNSSENSRVMNISINGVPYYRDLKVTKAGVAVFASRWPLHGATKISLTSSAGSNLGPLVNAGEVLALLPIEGRTVTRDVIALKKLKDSLKNPPPGWNGDPCLPRQYTWIGITCSEGPRFRVLTLNLTGMDLSGTVPSGISGMTALNGIWLGNNRLSGPIPDLSPLKRLDILHLEDNQFIGEIPSSLGLIDNLRELFLQNNNLTGQIPSSLNGKPGLDLRVTGNQLSSPPPT</sequence>
<evidence type="ECO:0000256" key="1">
    <source>
        <dbReference type="ARBA" id="ARBA00004167"/>
    </source>
</evidence>
<dbReference type="PANTHER" id="PTHR45631">
    <property type="entry name" value="OS07G0107800 PROTEIN-RELATED"/>
    <property type="match status" value="1"/>
</dbReference>
<evidence type="ECO:0000313" key="12">
    <source>
        <dbReference type="EnsemblPlants" id="cds.novel_model_6406_5bd9a17a"/>
    </source>
</evidence>
<gene>
    <name evidence="11" type="ORF">F8388_001781</name>
</gene>
<dbReference type="InterPro" id="IPR013210">
    <property type="entry name" value="LRR_N_plant-typ"/>
</dbReference>
<evidence type="ECO:0000256" key="5">
    <source>
        <dbReference type="ARBA" id="ARBA00022737"/>
    </source>
</evidence>
<dbReference type="InterPro" id="IPR024788">
    <property type="entry name" value="Malectin-like_Carb-bd_dom"/>
</dbReference>
<dbReference type="FunFam" id="3.80.10.10:FF:000129">
    <property type="entry name" value="Leucine-rich repeat receptor-like kinase"/>
    <property type="match status" value="1"/>
</dbReference>
<feature type="signal peptide" evidence="8">
    <location>
        <begin position="1"/>
        <end position="21"/>
    </location>
</feature>
<evidence type="ECO:0000256" key="7">
    <source>
        <dbReference type="ARBA" id="ARBA00023136"/>
    </source>
</evidence>
<dbReference type="Proteomes" id="UP000596661">
    <property type="component" value="Chromosome 7"/>
</dbReference>
<dbReference type="EMBL" id="UZAU01000661">
    <property type="status" value="NOT_ANNOTATED_CDS"/>
    <property type="molecule type" value="Genomic_DNA"/>
</dbReference>
<evidence type="ECO:0000256" key="3">
    <source>
        <dbReference type="ARBA" id="ARBA00022692"/>
    </source>
</evidence>
<accession>A0A803R8M9</accession>
<feature type="chain" id="PRO_5044658856" description="Leucine-rich repeat receptor-like serine/threonine-protein kinase" evidence="8">
    <location>
        <begin position="22"/>
        <end position="512"/>
    </location>
</feature>
<evidence type="ECO:0000256" key="8">
    <source>
        <dbReference type="SAM" id="SignalP"/>
    </source>
</evidence>
<evidence type="ECO:0000313" key="13">
    <source>
        <dbReference type="Proteomes" id="UP000525078"/>
    </source>
</evidence>
<name>A0A7J6F2U3_CANSA</name>
<feature type="domain" description="Malectin-like" evidence="10">
    <location>
        <begin position="28"/>
        <end position="346"/>
    </location>
</feature>
<dbReference type="AlphaFoldDB" id="A0A7J6F2U3"/>
<dbReference type="Gene3D" id="2.60.120.430">
    <property type="entry name" value="Galactose-binding lectin"/>
    <property type="match status" value="1"/>
</dbReference>
<keyword evidence="3" id="KW-0812">Transmembrane</keyword>
<dbReference type="InterPro" id="IPR032675">
    <property type="entry name" value="LRR_dom_sf"/>
</dbReference>
<keyword evidence="6" id="KW-1133">Transmembrane helix</keyword>
<dbReference type="GO" id="GO:0016020">
    <property type="term" value="C:membrane"/>
    <property type="evidence" value="ECO:0007669"/>
    <property type="project" value="UniProtKB-SubCell"/>
</dbReference>
<evidence type="ECO:0000313" key="14">
    <source>
        <dbReference type="Proteomes" id="UP000596661"/>
    </source>
</evidence>
<dbReference type="Proteomes" id="UP000525078">
    <property type="component" value="Unassembled WGS sequence"/>
</dbReference>
<evidence type="ECO:0008006" key="15">
    <source>
        <dbReference type="Google" id="ProtNLM"/>
    </source>
</evidence>
<keyword evidence="14" id="KW-1185">Reference proteome</keyword>
<evidence type="ECO:0000256" key="2">
    <source>
        <dbReference type="ARBA" id="ARBA00022614"/>
    </source>
</evidence>
<dbReference type="Gramene" id="novel_model_6406_5bd9a17a">
    <property type="protein sequence ID" value="cds.novel_model_6406_5bd9a17a"/>
    <property type="gene ID" value="novel_gene_3348_5bd9a17a"/>
</dbReference>
<dbReference type="Gene3D" id="3.80.10.10">
    <property type="entry name" value="Ribonuclease Inhibitor"/>
    <property type="match status" value="1"/>
</dbReference>
<proteinExistence type="predicted"/>
<protein>
    <recommendedName>
        <fullName evidence="15">Leucine-rich repeat receptor-like serine/threonine-protein kinase</fullName>
    </recommendedName>
</protein>
<evidence type="ECO:0000259" key="9">
    <source>
        <dbReference type="Pfam" id="PF08263"/>
    </source>
</evidence>
<keyword evidence="2" id="KW-0433">Leucine-rich repeat</keyword>
<dbReference type="EnsemblPlants" id="novel_model_6406_5bd9a17a">
    <property type="protein sequence ID" value="cds.novel_model_6406_5bd9a17a"/>
    <property type="gene ID" value="novel_gene_3348_5bd9a17a"/>
</dbReference>
<dbReference type="Pfam" id="PF00560">
    <property type="entry name" value="LRR_1"/>
    <property type="match status" value="1"/>
</dbReference>
<evidence type="ECO:0000256" key="6">
    <source>
        <dbReference type="ARBA" id="ARBA00022989"/>
    </source>
</evidence>
<reference evidence="12" key="3">
    <citation type="submission" date="2021-03" db="UniProtKB">
        <authorList>
            <consortium name="EnsemblPlants"/>
        </authorList>
    </citation>
    <scope>IDENTIFICATION</scope>
</reference>
<comment type="subcellular location">
    <subcellularLocation>
        <location evidence="1">Membrane</location>
        <topology evidence="1">Single-pass membrane protein</topology>
    </subcellularLocation>
</comment>
<dbReference type="EMBL" id="JAATIP010000162">
    <property type="protein sequence ID" value="KAF4365033.1"/>
    <property type="molecule type" value="Genomic_DNA"/>
</dbReference>
<dbReference type="SUPFAM" id="SSF52058">
    <property type="entry name" value="L domain-like"/>
    <property type="match status" value="1"/>
</dbReference>
<reference evidence="12 14" key="1">
    <citation type="submission" date="2018-11" db="EMBL/GenBank/DDBJ databases">
        <authorList>
            <person name="Grassa J C."/>
        </authorList>
    </citation>
    <scope>NUCLEOTIDE SEQUENCE [LARGE SCALE GENOMIC DNA]</scope>
</reference>
<dbReference type="Pfam" id="PF08263">
    <property type="entry name" value="LRRNT_2"/>
    <property type="match status" value="1"/>
</dbReference>
<dbReference type="Pfam" id="PF12819">
    <property type="entry name" value="Malectin_like"/>
    <property type="match status" value="1"/>
</dbReference>
<feature type="domain" description="Leucine-rich repeat-containing N-terminal plant-type" evidence="9">
    <location>
        <begin position="358"/>
        <end position="395"/>
    </location>
</feature>
<dbReference type="OrthoDB" id="1394818at2759"/>
<evidence type="ECO:0000313" key="11">
    <source>
        <dbReference type="EMBL" id="KAF4365033.1"/>
    </source>
</evidence>
<dbReference type="InterPro" id="IPR001611">
    <property type="entry name" value="Leu-rich_rpt"/>
</dbReference>
<evidence type="ECO:0000259" key="10">
    <source>
        <dbReference type="Pfam" id="PF12819"/>
    </source>
</evidence>
<keyword evidence="4 8" id="KW-0732">Signal</keyword>
<keyword evidence="5" id="KW-0677">Repeat</keyword>
<dbReference type="PANTHER" id="PTHR45631:SF3">
    <property type="entry name" value="OS05G0393100 PROTEIN"/>
    <property type="match status" value="1"/>
</dbReference>
<keyword evidence="7" id="KW-0472">Membrane</keyword>
<accession>A0A7J6F2U3</accession>
<organism evidence="11 13">
    <name type="scientific">Cannabis sativa</name>
    <name type="common">Hemp</name>
    <name type="synonym">Marijuana</name>
    <dbReference type="NCBI Taxonomy" id="3483"/>
    <lineage>
        <taxon>Eukaryota</taxon>
        <taxon>Viridiplantae</taxon>
        <taxon>Streptophyta</taxon>
        <taxon>Embryophyta</taxon>
        <taxon>Tracheophyta</taxon>
        <taxon>Spermatophyta</taxon>
        <taxon>Magnoliopsida</taxon>
        <taxon>eudicotyledons</taxon>
        <taxon>Gunneridae</taxon>
        <taxon>Pentapetalae</taxon>
        <taxon>rosids</taxon>
        <taxon>fabids</taxon>
        <taxon>Rosales</taxon>
        <taxon>Cannabaceae</taxon>
        <taxon>Cannabis</taxon>
    </lineage>
</organism>
<evidence type="ECO:0000256" key="4">
    <source>
        <dbReference type="ARBA" id="ARBA00022729"/>
    </source>
</evidence>
<dbReference type="OMA" id="GWKYMIR"/>
<reference evidence="11 13" key="2">
    <citation type="journal article" date="2020" name="bioRxiv">
        <title>Sequence and annotation of 42 cannabis genomes reveals extensive copy number variation in cannabinoid synthesis and pathogen resistance genes.</title>
        <authorList>
            <person name="Mckernan K.J."/>
            <person name="Helbert Y."/>
            <person name="Kane L.T."/>
            <person name="Ebling H."/>
            <person name="Zhang L."/>
            <person name="Liu B."/>
            <person name="Eaton Z."/>
            <person name="Mclaughlin S."/>
            <person name="Kingan S."/>
            <person name="Baybayan P."/>
            <person name="Concepcion G."/>
            <person name="Jordan M."/>
            <person name="Riva A."/>
            <person name="Barbazuk W."/>
            <person name="Harkins T."/>
        </authorList>
    </citation>
    <scope>NUCLEOTIDE SEQUENCE [LARGE SCALE GENOMIC DNA]</scope>
    <source>
        <strain evidence="13">cv. Jamaican Lion 4</strain>
        <strain evidence="11">Mother</strain>
        <tissue evidence="11">Leaf</tissue>
    </source>
</reference>